<dbReference type="SMART" id="SM00249">
    <property type="entry name" value="PHD"/>
    <property type="match status" value="1"/>
</dbReference>
<keyword evidence="1" id="KW-0479">Metal-binding</keyword>
<feature type="compositionally biased region" description="Basic and acidic residues" evidence="5">
    <location>
        <begin position="927"/>
        <end position="975"/>
    </location>
</feature>
<evidence type="ECO:0008006" key="10">
    <source>
        <dbReference type="Google" id="ProtNLM"/>
    </source>
</evidence>
<feature type="region of interest" description="Disordered" evidence="5">
    <location>
        <begin position="927"/>
        <end position="1055"/>
    </location>
</feature>
<dbReference type="PROSITE" id="PS00028">
    <property type="entry name" value="ZINC_FINGER_C2H2_1"/>
    <property type="match status" value="4"/>
</dbReference>
<evidence type="ECO:0000256" key="2">
    <source>
        <dbReference type="ARBA" id="ARBA00022771"/>
    </source>
</evidence>
<dbReference type="Gene3D" id="3.30.40.10">
    <property type="entry name" value="Zinc/RING finger domain, C3HC4 (zinc finger)"/>
    <property type="match status" value="1"/>
</dbReference>
<feature type="compositionally biased region" description="Basic residues" evidence="5">
    <location>
        <begin position="1222"/>
        <end position="1238"/>
    </location>
</feature>
<feature type="compositionally biased region" description="Acidic residues" evidence="5">
    <location>
        <begin position="1280"/>
        <end position="1293"/>
    </location>
</feature>
<dbReference type="PROSITE" id="PS50016">
    <property type="entry name" value="ZF_PHD_2"/>
    <property type="match status" value="1"/>
</dbReference>
<feature type="compositionally biased region" description="Basic and acidic residues" evidence="5">
    <location>
        <begin position="102"/>
        <end position="117"/>
    </location>
</feature>
<feature type="compositionally biased region" description="Low complexity" evidence="5">
    <location>
        <begin position="1177"/>
        <end position="1213"/>
    </location>
</feature>
<feature type="compositionally biased region" description="Low complexity" evidence="5">
    <location>
        <begin position="1014"/>
        <end position="1024"/>
    </location>
</feature>
<dbReference type="SMART" id="SM00355">
    <property type="entry name" value="ZnF_C2H2"/>
    <property type="match status" value="11"/>
</dbReference>
<evidence type="ECO:0000259" key="6">
    <source>
        <dbReference type="PROSITE" id="PS50016"/>
    </source>
</evidence>
<evidence type="ECO:0000259" key="7">
    <source>
        <dbReference type="PROSITE" id="PS50157"/>
    </source>
</evidence>
<dbReference type="GO" id="GO:0000724">
    <property type="term" value="P:double-strand break repair via homologous recombination"/>
    <property type="evidence" value="ECO:0007669"/>
    <property type="project" value="TreeGrafter"/>
</dbReference>
<feature type="region of interest" description="Disordered" evidence="5">
    <location>
        <begin position="356"/>
        <end position="593"/>
    </location>
</feature>
<feature type="domain" description="C2H2-type" evidence="7">
    <location>
        <begin position="876"/>
        <end position="903"/>
    </location>
</feature>
<feature type="compositionally biased region" description="Low complexity" evidence="5">
    <location>
        <begin position="1391"/>
        <end position="1407"/>
    </location>
</feature>
<reference evidence="8" key="1">
    <citation type="submission" date="2022-03" db="EMBL/GenBank/DDBJ databases">
        <authorList>
            <person name="Sayadi A."/>
        </authorList>
    </citation>
    <scope>NUCLEOTIDE SEQUENCE</scope>
</reference>
<keyword evidence="2 4" id="KW-0863">Zinc-finger</keyword>
<organism evidence="8 9">
    <name type="scientific">Acanthoscelides obtectus</name>
    <name type="common">Bean weevil</name>
    <name type="synonym">Bruchus obtectus</name>
    <dbReference type="NCBI Taxonomy" id="200917"/>
    <lineage>
        <taxon>Eukaryota</taxon>
        <taxon>Metazoa</taxon>
        <taxon>Ecdysozoa</taxon>
        <taxon>Arthropoda</taxon>
        <taxon>Hexapoda</taxon>
        <taxon>Insecta</taxon>
        <taxon>Pterygota</taxon>
        <taxon>Neoptera</taxon>
        <taxon>Endopterygota</taxon>
        <taxon>Coleoptera</taxon>
        <taxon>Polyphaga</taxon>
        <taxon>Cucujiformia</taxon>
        <taxon>Chrysomeloidea</taxon>
        <taxon>Chrysomelidae</taxon>
        <taxon>Bruchinae</taxon>
        <taxon>Bruchini</taxon>
        <taxon>Acanthoscelides</taxon>
    </lineage>
</organism>
<feature type="compositionally biased region" description="Basic and acidic residues" evidence="5">
    <location>
        <begin position="1239"/>
        <end position="1255"/>
    </location>
</feature>
<dbReference type="EMBL" id="CAKOFQ010007756">
    <property type="protein sequence ID" value="CAH2007562.1"/>
    <property type="molecule type" value="Genomic_DNA"/>
</dbReference>
<feature type="compositionally biased region" description="Basic and acidic residues" evidence="5">
    <location>
        <begin position="998"/>
        <end position="1012"/>
    </location>
</feature>
<dbReference type="InterPro" id="IPR011011">
    <property type="entry name" value="Znf_FYVE_PHD"/>
</dbReference>
<feature type="compositionally biased region" description="Acidic residues" evidence="5">
    <location>
        <begin position="987"/>
        <end position="997"/>
    </location>
</feature>
<keyword evidence="9" id="KW-1185">Reference proteome</keyword>
<comment type="caution">
    <text evidence="8">The sequence shown here is derived from an EMBL/GenBank/DDBJ whole genome shotgun (WGS) entry which is preliminary data.</text>
</comment>
<protein>
    <recommendedName>
        <fullName evidence="10">Chromatin modification-related protein YNG2</fullName>
    </recommendedName>
</protein>
<feature type="compositionally biased region" description="Pro residues" evidence="5">
    <location>
        <begin position="1527"/>
        <end position="1538"/>
    </location>
</feature>
<dbReference type="PANTHER" id="PTHR15361">
    <property type="entry name" value="RAD51/NUKS-INTERACTING PROTEIN"/>
    <property type="match status" value="1"/>
</dbReference>
<proteinExistence type="predicted"/>
<dbReference type="InterPro" id="IPR013087">
    <property type="entry name" value="Znf_C2H2_type"/>
</dbReference>
<feature type="compositionally biased region" description="Acidic residues" evidence="5">
    <location>
        <begin position="496"/>
        <end position="507"/>
    </location>
</feature>
<feature type="compositionally biased region" description="Acidic residues" evidence="5">
    <location>
        <begin position="1569"/>
        <end position="1585"/>
    </location>
</feature>
<name>A0A9P0Q1W7_ACAOB</name>
<feature type="compositionally biased region" description="Basic residues" evidence="5">
    <location>
        <begin position="1353"/>
        <end position="1367"/>
    </location>
</feature>
<feature type="compositionally biased region" description="Acidic residues" evidence="5">
    <location>
        <begin position="543"/>
        <end position="553"/>
    </location>
</feature>
<feature type="compositionally biased region" description="Basic residues" evidence="5">
    <location>
        <begin position="82"/>
        <end position="91"/>
    </location>
</feature>
<feature type="compositionally biased region" description="Basic and acidic residues" evidence="5">
    <location>
        <begin position="572"/>
        <end position="585"/>
    </location>
</feature>
<feature type="region of interest" description="Disordered" evidence="5">
    <location>
        <begin position="1144"/>
        <end position="1296"/>
    </location>
</feature>
<dbReference type="GO" id="GO:0003697">
    <property type="term" value="F:single-stranded DNA binding"/>
    <property type="evidence" value="ECO:0007669"/>
    <property type="project" value="TreeGrafter"/>
</dbReference>
<dbReference type="Proteomes" id="UP001152888">
    <property type="component" value="Unassembled WGS sequence"/>
</dbReference>
<evidence type="ECO:0000256" key="1">
    <source>
        <dbReference type="ARBA" id="ARBA00022723"/>
    </source>
</evidence>
<dbReference type="InterPro" id="IPR001965">
    <property type="entry name" value="Znf_PHD"/>
</dbReference>
<feature type="compositionally biased region" description="Low complexity" evidence="5">
    <location>
        <begin position="1417"/>
        <end position="1430"/>
    </location>
</feature>
<feature type="compositionally biased region" description="Acidic residues" evidence="5">
    <location>
        <begin position="1038"/>
        <end position="1054"/>
    </location>
</feature>
<dbReference type="OrthoDB" id="5411773at2759"/>
<evidence type="ECO:0000256" key="4">
    <source>
        <dbReference type="PROSITE-ProRule" id="PRU00042"/>
    </source>
</evidence>
<dbReference type="GO" id="GO:0003690">
    <property type="term" value="F:double-stranded DNA binding"/>
    <property type="evidence" value="ECO:0007669"/>
    <property type="project" value="TreeGrafter"/>
</dbReference>
<sequence length="1674" mass="189189">MEDGPNSVLPAAEIASISRNGVVSPIMAKFPLGDNSTAIEDKVDRIDLTKINGDAISGDLFENDDSYDSESDALVIDESLPKKKKHQKKKPVIAVQSESIPEEPKLQKPDNPSHREVGADTFQEHEEGTTVNNSHEDTIHPEEIPDIITHSNPFFNESLFELSQQHHNSHEDVNNKTEIVDKNKHKSQKRIKTKQKPKLKEYAQYLGLQPNVQFKCSKCGKAGFESLATLHEHLVQCNAESVQETSSDNTKSGFKLTRKVFLCSACGTYYENWNLYMHMLEFHRRYICLYCLGMFSVLEDLCQHIQSRHNLEPGHRNSLDEFFSAYNEPCYVVCCECNKLFSEQDNFFYHSCAVKGGPKAKKPVRPQITPENHVTGESETVNKDVSKSSGAQKVSDIEKSEDTVKESMKDDIPMETEKNSNRLSTDVRNENEDSNANLGAADNVVDKMEPQYAKSENNKELDEAGPVSDYSIENSRDGVPDTLVSPEPVEEKDHSEEMEEKESSEDITETRKVPKLSLKLPKPGFYPEPDDSDDSEKLTMEVDQIESENEIDNDPNNISSGQEQYQSAEANHVQDAEPEEKKEENGDTENAVEVTEEPQLHVAGSEIPIIELELEQPLDKFDAKILLQKCLKMTVATCIYCNHARKIAVNGRQLALHCIAEHRFSAIVNSITAEELIPESFVNRLQECLDDLEKVFFNLDSNFSDEAVTFSHIFECFQCYFSTTVHKELYLHNRKFHSKNLLLCIMCKTNFYNYSELMCHLCPGLYILDYDLQFRCCMCVNDDLPSAFRLMVHLRKRHNVCDVCLEMCHTQYRLSNHVWKHKLHHFCYRCGIAYRNKPDITRHLFWKHGTESVLCKRCLQKKWPHVYHFCTPPASFTCDECQNVFSKAVSLKVHKRLHTEERKHACTFEECTEAFVSKKLMLKHEARHREPVEEVKPLEVEAVAEDVKQEEPEEKVAEEKEPENVEEKPKPKIDVLDLPALNLSESDSSDSETDEKDDEKLVEEKRETKEETASETAAIEPSSEQTVSEATEVPTESVIEEQPSEIEEKQEAEDSTSVIQDIWDNFKNYQASKEKLDNMFSTEEKAEKPPEEEIPIPMIDEEPTVQIALMDHDYCLEPEQKTDASLIEVKPALEMRESVDHDYCTAKAGGTVAEKPPPEPLPTELLQTEEKEKKDSSSSSSSDSDSCSCGSNCSCSSSSNSSSSSSDSSGSDSSTEEGRQKQQARRQKRRERAKKLKEKGKDKQHKDKENAESKVVDVVATFGGETAAAPVIAEPPINESDLETTESETDEEFYDRAPQKLAKKILEEKRQQLLALMGPNSVPTVPNGSFIESTSRPPTPPAGSVVEEQEERKHKKSKSKKRKKRKNERREQESRKVSVTNIITDVPIPPYYQQFHHQIQQQQQAEQQPPPTPSVPPLTLSLSRLSPAPTQQIHSPAALRLPHSPALTPLGATGAGTPHATPGTPLGPGYESVRASKRRRVPNKFYGYSSDEEEGGTPRGPKWRKTVAETAATPRSPLTVPPITIKAPPPPQPPPQPTVEPISIRTGAHLSDFHVRRPRPKKQKSRDTEDSDDDATDSDDGSDSDEERKRRQQQQQMAVAGAGGGQQVQPQLYCYCRCPYDEVSEMIGCDASDCAIEWFHFECVGIMVPPKGQWFCPDCRKKKQQRQLMQHSVH</sequence>
<evidence type="ECO:0000313" key="8">
    <source>
        <dbReference type="EMBL" id="CAH2007562.1"/>
    </source>
</evidence>
<dbReference type="InterPro" id="IPR019787">
    <property type="entry name" value="Znf_PHD-finger"/>
</dbReference>
<evidence type="ECO:0000256" key="3">
    <source>
        <dbReference type="ARBA" id="ARBA00022833"/>
    </source>
</evidence>
<dbReference type="InterPro" id="IPR052003">
    <property type="entry name" value="HR_DNA-Binding_Protein"/>
</dbReference>
<feature type="compositionally biased region" description="Basic and acidic residues" evidence="5">
    <location>
        <begin position="374"/>
        <end position="386"/>
    </location>
</feature>
<dbReference type="PROSITE" id="PS01359">
    <property type="entry name" value="ZF_PHD_1"/>
    <property type="match status" value="1"/>
</dbReference>
<feature type="domain" description="PHD-type" evidence="6">
    <location>
        <begin position="1611"/>
        <end position="1662"/>
    </location>
</feature>
<evidence type="ECO:0000256" key="5">
    <source>
        <dbReference type="SAM" id="MobiDB-lite"/>
    </source>
</evidence>
<dbReference type="CDD" id="cd15505">
    <property type="entry name" value="PHD_ING"/>
    <property type="match status" value="1"/>
</dbReference>
<dbReference type="InterPro" id="IPR019786">
    <property type="entry name" value="Zinc_finger_PHD-type_CS"/>
</dbReference>
<feature type="region of interest" description="Disordered" evidence="5">
    <location>
        <begin position="78"/>
        <end position="117"/>
    </location>
</feature>
<dbReference type="GO" id="GO:0008270">
    <property type="term" value="F:zinc ion binding"/>
    <property type="evidence" value="ECO:0007669"/>
    <property type="project" value="UniProtKB-KW"/>
</dbReference>
<keyword evidence="3" id="KW-0862">Zinc</keyword>
<dbReference type="Gene3D" id="3.30.160.60">
    <property type="entry name" value="Classic Zinc Finger"/>
    <property type="match status" value="1"/>
</dbReference>
<dbReference type="InterPro" id="IPR013083">
    <property type="entry name" value="Znf_RING/FYVE/PHD"/>
</dbReference>
<dbReference type="SUPFAM" id="SSF57667">
    <property type="entry name" value="beta-beta-alpha zinc fingers"/>
    <property type="match status" value="1"/>
</dbReference>
<dbReference type="InterPro" id="IPR036236">
    <property type="entry name" value="Znf_C2H2_sf"/>
</dbReference>
<gene>
    <name evidence="8" type="ORF">ACAOBT_LOCUS29725</name>
</gene>
<evidence type="ECO:0000313" key="9">
    <source>
        <dbReference type="Proteomes" id="UP001152888"/>
    </source>
</evidence>
<dbReference type="PROSITE" id="PS50157">
    <property type="entry name" value="ZINC_FINGER_C2H2_2"/>
    <property type="match status" value="1"/>
</dbReference>
<feature type="compositionally biased region" description="Low complexity" evidence="5">
    <location>
        <begin position="1445"/>
        <end position="1469"/>
    </location>
</feature>
<accession>A0A9P0Q1W7</accession>
<dbReference type="PANTHER" id="PTHR15361:SF5">
    <property type="entry name" value="C3H1-TYPE DOMAIN-CONTAINING PROTEIN"/>
    <property type="match status" value="1"/>
</dbReference>
<dbReference type="SUPFAM" id="SSF57903">
    <property type="entry name" value="FYVE/PHD zinc finger"/>
    <property type="match status" value="1"/>
</dbReference>
<dbReference type="GO" id="GO:0036297">
    <property type="term" value="P:interstrand cross-link repair"/>
    <property type="evidence" value="ECO:0007669"/>
    <property type="project" value="TreeGrafter"/>
</dbReference>
<feature type="compositionally biased region" description="Basic and acidic residues" evidence="5">
    <location>
        <begin position="395"/>
        <end position="431"/>
    </location>
</feature>
<feature type="region of interest" description="Disordered" evidence="5">
    <location>
        <begin position="1317"/>
        <end position="1604"/>
    </location>
</feature>
<feature type="compositionally biased region" description="Polar residues" evidence="5">
    <location>
        <begin position="1321"/>
        <end position="1336"/>
    </location>
</feature>
<feature type="compositionally biased region" description="Polar residues" evidence="5">
    <location>
        <begin position="554"/>
        <end position="569"/>
    </location>
</feature>